<keyword evidence="1" id="KW-1133">Transmembrane helix</keyword>
<organism evidence="2 3">
    <name type="scientific">Occultella glacieicola</name>
    <dbReference type="NCBI Taxonomy" id="2518684"/>
    <lineage>
        <taxon>Bacteria</taxon>
        <taxon>Bacillati</taxon>
        <taxon>Actinomycetota</taxon>
        <taxon>Actinomycetes</taxon>
        <taxon>Micrococcales</taxon>
        <taxon>Ruaniaceae</taxon>
        <taxon>Occultella</taxon>
    </lineage>
</organism>
<evidence type="ECO:0000313" key="3">
    <source>
        <dbReference type="Proteomes" id="UP000504882"/>
    </source>
</evidence>
<evidence type="ECO:0000313" key="2">
    <source>
        <dbReference type="EMBL" id="TDE92650.1"/>
    </source>
</evidence>
<dbReference type="Proteomes" id="UP000504882">
    <property type="component" value="Unassembled WGS sequence"/>
</dbReference>
<feature type="transmembrane region" description="Helical" evidence="1">
    <location>
        <begin position="78"/>
        <end position="99"/>
    </location>
</feature>
<accession>A0ABY2E227</accession>
<keyword evidence="1" id="KW-0812">Transmembrane</keyword>
<name>A0ABY2E227_9MICO</name>
<keyword evidence="3" id="KW-1185">Reference proteome</keyword>
<reference evidence="2 3" key="1">
    <citation type="submission" date="2019-03" db="EMBL/GenBank/DDBJ databases">
        <title>Genomic features of bacteria from cold environments.</title>
        <authorList>
            <person name="Shen L."/>
        </authorList>
    </citation>
    <scope>NUCLEOTIDE SEQUENCE [LARGE SCALE GENOMIC DNA]</scope>
    <source>
        <strain evidence="3">T3246-1</strain>
    </source>
</reference>
<proteinExistence type="predicted"/>
<dbReference type="RefSeq" id="WP_133108280.1">
    <property type="nucleotide sequence ID" value="NZ_SMNA01000006.1"/>
</dbReference>
<keyword evidence="1" id="KW-0472">Membrane</keyword>
<feature type="transmembrane region" description="Helical" evidence="1">
    <location>
        <begin position="12"/>
        <end position="29"/>
    </location>
</feature>
<comment type="caution">
    <text evidence="2">The sequence shown here is derived from an EMBL/GenBank/DDBJ whole genome shotgun (WGS) entry which is preliminary data.</text>
</comment>
<feature type="transmembrane region" description="Helical" evidence="1">
    <location>
        <begin position="41"/>
        <end position="58"/>
    </location>
</feature>
<gene>
    <name evidence="2" type="ORF">EXU48_14025</name>
</gene>
<sequence length="104" mass="11651">MTITHDPLEPSVHINVGALGVLVALILLVAGPQPRLATKWAWFWLGCAGPLWLVFLVLEPVPWWRRESAMQRDRRLTGGWAFLASIFLVPVVLSLIPGLQRIMC</sequence>
<evidence type="ECO:0000256" key="1">
    <source>
        <dbReference type="SAM" id="Phobius"/>
    </source>
</evidence>
<dbReference type="EMBL" id="SMNA01000006">
    <property type="protein sequence ID" value="TDE92650.1"/>
    <property type="molecule type" value="Genomic_DNA"/>
</dbReference>
<protein>
    <submittedName>
        <fullName evidence="2">Uncharacterized protein</fullName>
    </submittedName>
</protein>